<name>A0A7T8GTB2_CALRO</name>
<dbReference type="OrthoDB" id="8367778at2759"/>
<organism evidence="1 2">
    <name type="scientific">Caligus rogercresseyi</name>
    <name type="common">Sea louse</name>
    <dbReference type="NCBI Taxonomy" id="217165"/>
    <lineage>
        <taxon>Eukaryota</taxon>
        <taxon>Metazoa</taxon>
        <taxon>Ecdysozoa</taxon>
        <taxon>Arthropoda</taxon>
        <taxon>Crustacea</taxon>
        <taxon>Multicrustacea</taxon>
        <taxon>Hexanauplia</taxon>
        <taxon>Copepoda</taxon>
        <taxon>Siphonostomatoida</taxon>
        <taxon>Caligidae</taxon>
        <taxon>Caligus</taxon>
    </lineage>
</organism>
<dbReference type="Proteomes" id="UP000595437">
    <property type="component" value="Chromosome 12"/>
</dbReference>
<protein>
    <submittedName>
        <fullName evidence="1">Uncharacterized protein</fullName>
    </submittedName>
</protein>
<dbReference type="EMBL" id="CP045901">
    <property type="protein sequence ID" value="QQP37327.1"/>
    <property type="molecule type" value="Genomic_DNA"/>
</dbReference>
<dbReference type="AlphaFoldDB" id="A0A7T8GTB2"/>
<accession>A0A7T8GTB2</accession>
<keyword evidence="2" id="KW-1185">Reference proteome</keyword>
<evidence type="ECO:0000313" key="2">
    <source>
        <dbReference type="Proteomes" id="UP000595437"/>
    </source>
</evidence>
<evidence type="ECO:0000313" key="1">
    <source>
        <dbReference type="EMBL" id="QQP37327.1"/>
    </source>
</evidence>
<sequence length="154" mass="17371">MEQLSHEYKGADYAGLVMNLSGNLEVHSHPMVVYCGLLYHGQTIVDPEKRDKWAKFNVEVVGEHVLGIIEQTECKSVSARLSMPTAQFIAKLVQHLAAPLIDSQIKDSRTFPEEIFAVCHLQGIEGPWADDFFQRAYGADLERAPELRIFREAD</sequence>
<gene>
    <name evidence="1" type="ORF">FKW44_017558</name>
</gene>
<proteinExistence type="predicted"/>
<reference evidence="2" key="1">
    <citation type="submission" date="2021-01" db="EMBL/GenBank/DDBJ databases">
        <title>Caligus Genome Assembly.</title>
        <authorList>
            <person name="Gallardo-Escarate C."/>
        </authorList>
    </citation>
    <scope>NUCLEOTIDE SEQUENCE [LARGE SCALE GENOMIC DNA]</scope>
</reference>